<evidence type="ECO:0000313" key="1">
    <source>
        <dbReference type="EMBL" id="GAI47059.1"/>
    </source>
</evidence>
<dbReference type="GO" id="GO:1901135">
    <property type="term" value="P:carbohydrate derivative metabolic process"/>
    <property type="evidence" value="ECO:0007669"/>
    <property type="project" value="InterPro"/>
</dbReference>
<organism evidence="1">
    <name type="scientific">marine sediment metagenome</name>
    <dbReference type="NCBI Taxonomy" id="412755"/>
    <lineage>
        <taxon>unclassified sequences</taxon>
        <taxon>metagenomes</taxon>
        <taxon>ecological metagenomes</taxon>
    </lineage>
</organism>
<accession>X1QUV5</accession>
<name>X1QUV5_9ZZZZ</name>
<evidence type="ECO:0008006" key="2">
    <source>
        <dbReference type="Google" id="ProtNLM"/>
    </source>
</evidence>
<comment type="caution">
    <text evidence="1">The sequence shown here is derived from an EMBL/GenBank/DDBJ whole genome shotgun (WGS) entry which is preliminary data.</text>
</comment>
<feature type="non-terminal residue" evidence="1">
    <location>
        <position position="1"/>
    </location>
</feature>
<reference evidence="1" key="1">
    <citation type="journal article" date="2014" name="Front. Microbiol.">
        <title>High frequency of phylogenetically diverse reductive dehalogenase-homologous genes in deep subseafloor sedimentary metagenomes.</title>
        <authorList>
            <person name="Kawai M."/>
            <person name="Futagami T."/>
            <person name="Toyoda A."/>
            <person name="Takaki Y."/>
            <person name="Nishi S."/>
            <person name="Hori S."/>
            <person name="Arai W."/>
            <person name="Tsubouchi T."/>
            <person name="Morono Y."/>
            <person name="Uchiyama I."/>
            <person name="Ito T."/>
            <person name="Fujiyama A."/>
            <person name="Inagaki F."/>
            <person name="Takami H."/>
        </authorList>
    </citation>
    <scope>NUCLEOTIDE SEQUENCE</scope>
    <source>
        <strain evidence="1">Expedition CK06-06</strain>
    </source>
</reference>
<dbReference type="Gene3D" id="3.40.50.10490">
    <property type="entry name" value="Glucose-6-phosphate isomerase like protein, domain 1"/>
    <property type="match status" value="1"/>
</dbReference>
<proteinExistence type="predicted"/>
<dbReference type="EMBL" id="BARV01039612">
    <property type="protein sequence ID" value="GAI47059.1"/>
    <property type="molecule type" value="Genomic_DNA"/>
</dbReference>
<protein>
    <recommendedName>
        <fullName evidence="2">SIS domain-containing protein</fullName>
    </recommendedName>
</protein>
<gene>
    <name evidence="1" type="ORF">S06H3_60662</name>
</gene>
<sequence>AKKNDILIAVSSSGTSQNILNACITAGNEGLKIITLSGFKAYNPLRKNGGYRFLD</sequence>
<dbReference type="SUPFAM" id="SSF53697">
    <property type="entry name" value="SIS domain"/>
    <property type="match status" value="1"/>
</dbReference>
<dbReference type="AlphaFoldDB" id="X1QUV5"/>
<dbReference type="GO" id="GO:0097367">
    <property type="term" value="F:carbohydrate derivative binding"/>
    <property type="evidence" value="ECO:0007669"/>
    <property type="project" value="InterPro"/>
</dbReference>
<dbReference type="InterPro" id="IPR046348">
    <property type="entry name" value="SIS_dom_sf"/>
</dbReference>